<gene>
    <name evidence="1" type="ORF">SAMN05216353_102212</name>
</gene>
<name>A0A1I2K1L2_9BACI</name>
<sequence>MFNFRNHKKHAPDTAYDEHAVNAQELGLAGESSGEEAVYPELSYHPDWKLDPEDEYVYRFWNNDLPPLKPNQFSIHGVDLKQTNGTLVVEAFVRNALSRSINLKTMTILLLDRQGFPVARKWFDLKKVGTIPARSSRPWTFTFEQQHRVTSDANPPVHGWKLVIEPNQKHRKHTLDLDESLEQFLPAGDAEKLERYVEGLQPPKPGEINFVSLKAEKKEGALHVALLIRNGSDRSINLPHLPLQVKDATGDVVAQGAFKLKHVEVKGNTSKPWTFVFPESMILSETIDLSRWKAYPIQ</sequence>
<dbReference type="NCBIfam" id="TIGR04399">
    <property type="entry name" value="acc_Sec_SLAP"/>
    <property type="match status" value="1"/>
</dbReference>
<evidence type="ECO:0000313" key="1">
    <source>
        <dbReference type="EMBL" id="SFF58906.1"/>
    </source>
</evidence>
<proteinExistence type="predicted"/>
<dbReference type="Proteomes" id="UP000198897">
    <property type="component" value="Unassembled WGS sequence"/>
</dbReference>
<dbReference type="InterPro" id="IPR030911">
    <property type="entry name" value="Sec_acc_SLAP"/>
</dbReference>
<dbReference type="OrthoDB" id="1907642at2"/>
<evidence type="ECO:0000313" key="2">
    <source>
        <dbReference type="Proteomes" id="UP000198897"/>
    </source>
</evidence>
<dbReference type="EMBL" id="FOOG01000002">
    <property type="protein sequence ID" value="SFF58906.1"/>
    <property type="molecule type" value="Genomic_DNA"/>
</dbReference>
<dbReference type="InterPro" id="IPR030910">
    <property type="entry name" value="SLAP_dom"/>
</dbReference>
<keyword evidence="2" id="KW-1185">Reference proteome</keyword>
<dbReference type="AlphaFoldDB" id="A0A1I2K1L2"/>
<protein>
    <submittedName>
        <fullName evidence="1">Accessory Sec system S-layer assembly protein</fullName>
    </submittedName>
</protein>
<dbReference type="NCBIfam" id="TIGR04398">
    <property type="entry name" value="SLAP_DUP"/>
    <property type="match status" value="2"/>
</dbReference>
<reference evidence="2" key="1">
    <citation type="submission" date="2016-10" db="EMBL/GenBank/DDBJ databases">
        <authorList>
            <person name="Varghese N."/>
            <person name="Submissions S."/>
        </authorList>
    </citation>
    <scope>NUCLEOTIDE SEQUENCE [LARGE SCALE GENOMIC DNA]</scope>
    <source>
        <strain evidence="2">FP5</strain>
    </source>
</reference>
<accession>A0A1I2K1L2</accession>
<organism evidence="1 2">
    <name type="scientific">Halobacillus alkaliphilus</name>
    <dbReference type="NCBI Taxonomy" id="396056"/>
    <lineage>
        <taxon>Bacteria</taxon>
        <taxon>Bacillati</taxon>
        <taxon>Bacillota</taxon>
        <taxon>Bacilli</taxon>
        <taxon>Bacillales</taxon>
        <taxon>Bacillaceae</taxon>
        <taxon>Halobacillus</taxon>
    </lineage>
</organism>
<dbReference type="RefSeq" id="WP_089749821.1">
    <property type="nucleotide sequence ID" value="NZ_FOOG01000002.1"/>
</dbReference>